<reference evidence="7 8" key="1">
    <citation type="submission" date="2024-04" db="EMBL/GenBank/DDBJ databases">
        <title>Novel species of the genus Ideonella isolated from streams.</title>
        <authorList>
            <person name="Lu H."/>
        </authorList>
    </citation>
    <scope>NUCLEOTIDE SEQUENCE [LARGE SCALE GENOMIC DNA]</scope>
    <source>
        <strain evidence="7 8">BYS139W</strain>
    </source>
</reference>
<protein>
    <submittedName>
        <fullName evidence="7">Lysophospholipid acyltransferase family protein</fullName>
    </submittedName>
</protein>
<dbReference type="PANTHER" id="PTHR30606:SF10">
    <property type="entry name" value="PHOSPHATIDYLINOSITOL MANNOSIDE ACYLTRANSFERASE"/>
    <property type="match status" value="1"/>
</dbReference>
<proteinExistence type="predicted"/>
<evidence type="ECO:0000256" key="1">
    <source>
        <dbReference type="ARBA" id="ARBA00004533"/>
    </source>
</evidence>
<evidence type="ECO:0000256" key="3">
    <source>
        <dbReference type="ARBA" id="ARBA00022519"/>
    </source>
</evidence>
<dbReference type="CDD" id="cd07984">
    <property type="entry name" value="LPLAT_LABLAT-like"/>
    <property type="match status" value="1"/>
</dbReference>
<dbReference type="NCBIfam" id="NF006487">
    <property type="entry name" value="PRK08905.1"/>
    <property type="match status" value="1"/>
</dbReference>
<dbReference type="RefSeq" id="WP_341376722.1">
    <property type="nucleotide sequence ID" value="NZ_JBBUTF010000034.1"/>
</dbReference>
<keyword evidence="4" id="KW-0808">Transferase</keyword>
<keyword evidence="6 7" id="KW-0012">Acyltransferase</keyword>
<keyword evidence="2" id="KW-1003">Cell membrane</keyword>
<dbReference type="InterPro" id="IPR004960">
    <property type="entry name" value="LipA_acyltrans"/>
</dbReference>
<dbReference type="EMBL" id="JBBUTF010000034">
    <property type="protein sequence ID" value="MEK8028934.1"/>
    <property type="molecule type" value="Genomic_DNA"/>
</dbReference>
<dbReference type="PANTHER" id="PTHR30606">
    <property type="entry name" value="LIPID A BIOSYNTHESIS LAUROYL ACYLTRANSFERASE"/>
    <property type="match status" value="1"/>
</dbReference>
<dbReference type="PIRSF" id="PIRSF026649">
    <property type="entry name" value="MsbB"/>
    <property type="match status" value="1"/>
</dbReference>
<evidence type="ECO:0000256" key="4">
    <source>
        <dbReference type="ARBA" id="ARBA00022679"/>
    </source>
</evidence>
<dbReference type="GO" id="GO:0016746">
    <property type="term" value="F:acyltransferase activity"/>
    <property type="evidence" value="ECO:0007669"/>
    <property type="project" value="UniProtKB-KW"/>
</dbReference>
<dbReference type="Proteomes" id="UP001368500">
    <property type="component" value="Unassembled WGS sequence"/>
</dbReference>
<evidence type="ECO:0000256" key="5">
    <source>
        <dbReference type="ARBA" id="ARBA00023136"/>
    </source>
</evidence>
<keyword evidence="5" id="KW-0472">Membrane</keyword>
<accession>A0ABU9BIN4</accession>
<evidence type="ECO:0000256" key="6">
    <source>
        <dbReference type="ARBA" id="ARBA00023315"/>
    </source>
</evidence>
<evidence type="ECO:0000313" key="8">
    <source>
        <dbReference type="Proteomes" id="UP001368500"/>
    </source>
</evidence>
<gene>
    <name evidence="7" type="ORF">AACH11_23505</name>
</gene>
<organism evidence="7 8">
    <name type="scientific">Pseudaquabacterium rugosum</name>
    <dbReference type="NCBI Taxonomy" id="2984194"/>
    <lineage>
        <taxon>Bacteria</taxon>
        <taxon>Pseudomonadati</taxon>
        <taxon>Pseudomonadota</taxon>
        <taxon>Betaproteobacteria</taxon>
        <taxon>Burkholderiales</taxon>
        <taxon>Sphaerotilaceae</taxon>
        <taxon>Pseudaquabacterium</taxon>
    </lineage>
</organism>
<evidence type="ECO:0000313" key="7">
    <source>
        <dbReference type="EMBL" id="MEK8028934.1"/>
    </source>
</evidence>
<evidence type="ECO:0000256" key="2">
    <source>
        <dbReference type="ARBA" id="ARBA00022475"/>
    </source>
</evidence>
<dbReference type="Pfam" id="PF03279">
    <property type="entry name" value="Lip_A_acyltrans"/>
    <property type="match status" value="1"/>
</dbReference>
<keyword evidence="8" id="KW-1185">Reference proteome</keyword>
<sequence length="301" mass="32691">MLAVLRWLSRRPLSTLHRIGAALGWLVWAVSPTYRRRLRENAAQAGIAAADRRQAVAQAGRMTAELPWLWLRPADRPLGEAVRWDGDAHLQAALDAGTGVLLLTPHLGCWEVCAQAIAERWGDRSTLTAMYRPARQDWLRELEETARARPGLATVPASLAGVRQLLRALRRGEMVGVLPDQVPPEGMGTWAPFFGREAYTMTLATKLARQSGAALLLIWAERLPQGAGFRLRVAPAPALPQPAAGATEEAQSRADATALNGWMEALVRQSPGQYLWGYHRYKQPRGAAPAAAAPTSTGGPA</sequence>
<comment type="subcellular location">
    <subcellularLocation>
        <location evidence="1">Cell inner membrane</location>
    </subcellularLocation>
</comment>
<comment type="caution">
    <text evidence="7">The sequence shown here is derived from an EMBL/GenBank/DDBJ whole genome shotgun (WGS) entry which is preliminary data.</text>
</comment>
<keyword evidence="3" id="KW-0997">Cell inner membrane</keyword>
<name>A0ABU9BIN4_9BURK</name>